<dbReference type="EMBL" id="JAQMTU010000033">
    <property type="protein sequence ID" value="MDB9486009.1"/>
    <property type="molecule type" value="Genomic_DNA"/>
</dbReference>
<name>A0ABT5A244_9CYAN</name>
<accession>A0ABT5A244</accession>
<gene>
    <name evidence="1" type="ORF">PN492_05515</name>
</gene>
<evidence type="ECO:0000313" key="2">
    <source>
        <dbReference type="Proteomes" id="UP001212123"/>
    </source>
</evidence>
<dbReference type="Proteomes" id="UP001212123">
    <property type="component" value="Unassembled WGS sequence"/>
</dbReference>
<organism evidence="1 2">
    <name type="scientific">Dolichospermum circinale CS-537/01</name>
    <dbReference type="NCBI Taxonomy" id="3021739"/>
    <lineage>
        <taxon>Bacteria</taxon>
        <taxon>Bacillati</taxon>
        <taxon>Cyanobacteriota</taxon>
        <taxon>Cyanophyceae</taxon>
        <taxon>Nostocales</taxon>
        <taxon>Aphanizomenonaceae</taxon>
        <taxon>Dolichospermum</taxon>
        <taxon>Dolichospermum circinale</taxon>
    </lineage>
</organism>
<protein>
    <recommendedName>
        <fullName evidence="3">Clan AA aspartic protease</fullName>
    </recommendedName>
</protein>
<evidence type="ECO:0000313" key="1">
    <source>
        <dbReference type="EMBL" id="MDB9486009.1"/>
    </source>
</evidence>
<keyword evidence="2" id="KW-1185">Reference proteome</keyword>
<dbReference type="RefSeq" id="WP_071604801.1">
    <property type="nucleotide sequence ID" value="NZ_JAQMTU010000033.1"/>
</dbReference>
<proteinExistence type="predicted"/>
<sequence>MPVIFRLQTQPNFSIDFIIDTGFNDHLTLPPQAVSAMNLPLYSTTLARLADGRETLLSIHLATIVWDNREKVVPILASGFKP</sequence>
<comment type="caution">
    <text evidence="1">The sequence shown here is derived from an EMBL/GenBank/DDBJ whole genome shotgun (WGS) entry which is preliminary data.</text>
</comment>
<evidence type="ECO:0008006" key="3">
    <source>
        <dbReference type="Google" id="ProtNLM"/>
    </source>
</evidence>
<reference evidence="1 2" key="1">
    <citation type="submission" date="2023-01" db="EMBL/GenBank/DDBJ databases">
        <title>Genomes from the Australian National Cyanobacteria Reference Collection.</title>
        <authorList>
            <person name="Willis A."/>
            <person name="Lee E.M.F."/>
        </authorList>
    </citation>
    <scope>NUCLEOTIDE SEQUENCE [LARGE SCALE GENOMIC DNA]</scope>
    <source>
        <strain evidence="1 2">CS-537/01</strain>
    </source>
</reference>